<organism evidence="2">
    <name type="scientific">Thermorudis peleae</name>
    <dbReference type="NCBI Taxonomy" id="1382356"/>
    <lineage>
        <taxon>Bacteria</taxon>
        <taxon>Pseudomonadati</taxon>
        <taxon>Thermomicrobiota</taxon>
        <taxon>Thermomicrobia</taxon>
        <taxon>Thermomicrobia incertae sedis</taxon>
        <taxon>Thermorudis</taxon>
    </lineage>
</organism>
<keyword evidence="1" id="KW-0472">Membrane</keyword>
<gene>
    <name evidence="2" type="ORF">ENP34_10215</name>
</gene>
<dbReference type="EMBL" id="DSIY01000241">
    <property type="protein sequence ID" value="HEG91796.1"/>
    <property type="molecule type" value="Genomic_DNA"/>
</dbReference>
<accession>A0A831X1S6</accession>
<feature type="transmembrane region" description="Helical" evidence="1">
    <location>
        <begin position="112"/>
        <end position="134"/>
    </location>
</feature>
<evidence type="ECO:0000256" key="1">
    <source>
        <dbReference type="SAM" id="Phobius"/>
    </source>
</evidence>
<dbReference type="InterPro" id="IPR024529">
    <property type="entry name" value="ECF_trnsprt_substrate-spec"/>
</dbReference>
<dbReference type="GO" id="GO:0022857">
    <property type="term" value="F:transmembrane transporter activity"/>
    <property type="evidence" value="ECO:0007669"/>
    <property type="project" value="InterPro"/>
</dbReference>
<dbReference type="Pfam" id="PF12822">
    <property type="entry name" value="ECF_trnsprt"/>
    <property type="match status" value="1"/>
</dbReference>
<keyword evidence="1" id="KW-1133">Transmembrane helix</keyword>
<comment type="caution">
    <text evidence="2">The sequence shown here is derived from an EMBL/GenBank/DDBJ whole genome shotgun (WGS) entry which is preliminary data.</text>
</comment>
<feature type="transmembrane region" description="Helical" evidence="1">
    <location>
        <begin position="45"/>
        <end position="64"/>
    </location>
</feature>
<name>A0A831X1S6_9BACT</name>
<dbReference type="AlphaFoldDB" id="A0A831X1S6"/>
<proteinExistence type="predicted"/>
<feature type="transmembrane region" description="Helical" evidence="1">
    <location>
        <begin position="16"/>
        <end position="33"/>
    </location>
</feature>
<feature type="transmembrane region" description="Helical" evidence="1">
    <location>
        <begin position="84"/>
        <end position="105"/>
    </location>
</feature>
<dbReference type="Gene3D" id="1.10.1760.20">
    <property type="match status" value="1"/>
</dbReference>
<sequence length="207" mass="22102">MATGAQPRAGVWTTRWTTLTLVLIPVGIAINFVGKFVAQALKLPLWLDSIGTVLAAFIAGPWVGALTGALNNIIYGLTVDPVSLWYFITSVGIGLSAGIMARLGFIRSTARAVIAGLVVALVATVVSFPINIYLWSGQTGNVWGDALFTALTLRGVPLWLASFLDELVVDLPDKVLTVLIAFGLFRALPRRLLSQFDLGDAGHRRTA</sequence>
<evidence type="ECO:0000313" key="2">
    <source>
        <dbReference type="EMBL" id="HEG91796.1"/>
    </source>
</evidence>
<reference evidence="2" key="1">
    <citation type="journal article" date="2020" name="mSystems">
        <title>Genome- and Community-Level Interaction Insights into Carbon Utilization and Element Cycling Functions of Hydrothermarchaeota in Hydrothermal Sediment.</title>
        <authorList>
            <person name="Zhou Z."/>
            <person name="Liu Y."/>
            <person name="Xu W."/>
            <person name="Pan J."/>
            <person name="Luo Z.H."/>
            <person name="Li M."/>
        </authorList>
    </citation>
    <scope>NUCLEOTIDE SEQUENCE [LARGE SCALE GENOMIC DNA]</scope>
    <source>
        <strain evidence="2">SpSt-210</strain>
    </source>
</reference>
<protein>
    <submittedName>
        <fullName evidence="2">ECF transporter S component</fullName>
    </submittedName>
</protein>
<keyword evidence="1" id="KW-0812">Transmembrane</keyword>